<dbReference type="AlphaFoldDB" id="A0A0N0BIB3"/>
<proteinExistence type="predicted"/>
<evidence type="ECO:0000256" key="1">
    <source>
        <dbReference type="SAM" id="MobiDB-lite"/>
    </source>
</evidence>
<gene>
    <name evidence="2" type="ORF">WN51_09785</name>
</gene>
<name>A0A0N0BIB3_9HYME</name>
<sequence>MKAERFVLDVIIVLLNGISRFKVHAVNKRRLDKIANPYGTIDANDRSDFALLIGAKSSENERLLTALSDSVDEINGNGISSCDTTFEIRGNLVERSNTLVADITRGRRESGERGKVEEPAVKRDRESVKQKGSVKNIGYINSALPTGGPFK</sequence>
<dbReference type="EMBL" id="KQ435732">
    <property type="protein sequence ID" value="KOX77461.1"/>
    <property type="molecule type" value="Genomic_DNA"/>
</dbReference>
<reference evidence="2 3" key="1">
    <citation type="submission" date="2015-07" db="EMBL/GenBank/DDBJ databases">
        <title>The genome of Melipona quadrifasciata.</title>
        <authorList>
            <person name="Pan H."/>
            <person name="Kapheim K."/>
        </authorList>
    </citation>
    <scope>NUCLEOTIDE SEQUENCE [LARGE SCALE GENOMIC DNA]</scope>
    <source>
        <strain evidence="2">0111107301</strain>
        <tissue evidence="2">Whole body</tissue>
    </source>
</reference>
<protein>
    <submittedName>
        <fullName evidence="2">Uncharacterized protein</fullName>
    </submittedName>
</protein>
<accession>A0A0N0BIB3</accession>
<organism evidence="2 3">
    <name type="scientific">Melipona quadrifasciata</name>
    <dbReference type="NCBI Taxonomy" id="166423"/>
    <lineage>
        <taxon>Eukaryota</taxon>
        <taxon>Metazoa</taxon>
        <taxon>Ecdysozoa</taxon>
        <taxon>Arthropoda</taxon>
        <taxon>Hexapoda</taxon>
        <taxon>Insecta</taxon>
        <taxon>Pterygota</taxon>
        <taxon>Neoptera</taxon>
        <taxon>Endopterygota</taxon>
        <taxon>Hymenoptera</taxon>
        <taxon>Apocrita</taxon>
        <taxon>Aculeata</taxon>
        <taxon>Apoidea</taxon>
        <taxon>Anthophila</taxon>
        <taxon>Apidae</taxon>
        <taxon>Melipona</taxon>
    </lineage>
</organism>
<feature type="region of interest" description="Disordered" evidence="1">
    <location>
        <begin position="105"/>
        <end position="128"/>
    </location>
</feature>
<keyword evidence="3" id="KW-1185">Reference proteome</keyword>
<dbReference type="Proteomes" id="UP000053105">
    <property type="component" value="Unassembled WGS sequence"/>
</dbReference>
<evidence type="ECO:0000313" key="2">
    <source>
        <dbReference type="EMBL" id="KOX77461.1"/>
    </source>
</evidence>
<evidence type="ECO:0000313" key="3">
    <source>
        <dbReference type="Proteomes" id="UP000053105"/>
    </source>
</evidence>